<evidence type="ECO:0000256" key="1">
    <source>
        <dbReference type="SAM" id="MobiDB-lite"/>
    </source>
</evidence>
<accession>A0A2Z6P4D1</accession>
<dbReference type="EMBL" id="DF974561">
    <property type="protein sequence ID" value="GAU49423.1"/>
    <property type="molecule type" value="Genomic_DNA"/>
</dbReference>
<dbReference type="Proteomes" id="UP000242715">
    <property type="component" value="Unassembled WGS sequence"/>
</dbReference>
<dbReference type="OrthoDB" id="10432967at2759"/>
<feature type="compositionally biased region" description="Basic residues" evidence="1">
    <location>
        <begin position="49"/>
        <end position="66"/>
    </location>
</feature>
<proteinExistence type="predicted"/>
<evidence type="ECO:0000313" key="3">
    <source>
        <dbReference type="Proteomes" id="UP000242715"/>
    </source>
</evidence>
<sequence length="77" mass="8635">MVSWKDGWPQPGEVENGKGGVDENGGQECNFVVVLLIDEHVCSVDVGKRKSKRRMRKERVMVKGKGKRDMVMGMGEE</sequence>
<gene>
    <name evidence="2" type="ORF">TSUD_240060</name>
</gene>
<organism evidence="2 3">
    <name type="scientific">Trifolium subterraneum</name>
    <name type="common">Subterranean clover</name>
    <dbReference type="NCBI Taxonomy" id="3900"/>
    <lineage>
        <taxon>Eukaryota</taxon>
        <taxon>Viridiplantae</taxon>
        <taxon>Streptophyta</taxon>
        <taxon>Embryophyta</taxon>
        <taxon>Tracheophyta</taxon>
        <taxon>Spermatophyta</taxon>
        <taxon>Magnoliopsida</taxon>
        <taxon>eudicotyledons</taxon>
        <taxon>Gunneridae</taxon>
        <taxon>Pentapetalae</taxon>
        <taxon>rosids</taxon>
        <taxon>fabids</taxon>
        <taxon>Fabales</taxon>
        <taxon>Fabaceae</taxon>
        <taxon>Papilionoideae</taxon>
        <taxon>50 kb inversion clade</taxon>
        <taxon>NPAAA clade</taxon>
        <taxon>Hologalegina</taxon>
        <taxon>IRL clade</taxon>
        <taxon>Trifolieae</taxon>
        <taxon>Trifolium</taxon>
    </lineage>
</organism>
<name>A0A2Z6P4D1_TRISU</name>
<dbReference type="AlphaFoldDB" id="A0A2Z6P4D1"/>
<reference evidence="3" key="1">
    <citation type="journal article" date="2017" name="Front. Plant Sci.">
        <title>Climate Clever Clovers: New Paradigm to Reduce the Environmental Footprint of Ruminants by Breeding Low Methanogenic Forages Utilizing Haplotype Variation.</title>
        <authorList>
            <person name="Kaur P."/>
            <person name="Appels R."/>
            <person name="Bayer P.E."/>
            <person name="Keeble-Gagnere G."/>
            <person name="Wang J."/>
            <person name="Hirakawa H."/>
            <person name="Shirasawa K."/>
            <person name="Vercoe P."/>
            <person name="Stefanova K."/>
            <person name="Durmic Z."/>
            <person name="Nichols P."/>
            <person name="Revell C."/>
            <person name="Isobe S.N."/>
            <person name="Edwards D."/>
            <person name="Erskine W."/>
        </authorList>
    </citation>
    <scope>NUCLEOTIDE SEQUENCE [LARGE SCALE GENOMIC DNA]</scope>
    <source>
        <strain evidence="3">cv. Daliak</strain>
    </source>
</reference>
<evidence type="ECO:0000313" key="2">
    <source>
        <dbReference type="EMBL" id="GAU49423.1"/>
    </source>
</evidence>
<keyword evidence="3" id="KW-1185">Reference proteome</keyword>
<protein>
    <submittedName>
        <fullName evidence="2">Uncharacterized protein</fullName>
    </submittedName>
</protein>
<feature type="region of interest" description="Disordered" evidence="1">
    <location>
        <begin position="1"/>
        <end position="24"/>
    </location>
</feature>
<feature type="region of interest" description="Disordered" evidence="1">
    <location>
        <begin position="47"/>
        <end position="77"/>
    </location>
</feature>